<dbReference type="Pfam" id="PF20192">
    <property type="entry name" value="DUF6555"/>
    <property type="match status" value="1"/>
</dbReference>
<reference evidence="1" key="1">
    <citation type="submission" date="2019-02" db="EMBL/GenBank/DDBJ databases">
        <authorList>
            <person name="Lutz S."/>
            <person name="Schori C."/>
            <person name="Ahrens C.H."/>
            <person name="Gueguen E."/>
        </authorList>
    </citation>
    <scope>NUCLEOTIDE SEQUENCE</scope>
    <source>
        <strain evidence="1">Psy35</strain>
    </source>
</reference>
<dbReference type="AlphaFoldDB" id="A0AA46VXU7"/>
<name>A0AA46VXU7_PSEVI</name>
<sequence length="80" mass="9005">MMNQTEFEIHYRFKGETRSFLHQTLQLCQSDALHCATLHAGVGTVSDHVAAGPVRLATLQAQGFGVTEVHWKRRTQPEQT</sequence>
<evidence type="ECO:0000313" key="1">
    <source>
        <dbReference type="EMBL" id="UZA68745.1"/>
    </source>
</evidence>
<organism evidence="1 2">
    <name type="scientific">Pseudomonas viridiflava</name>
    <name type="common">Phytomonas viridiflava</name>
    <dbReference type="NCBI Taxonomy" id="33069"/>
    <lineage>
        <taxon>Bacteria</taxon>
        <taxon>Pseudomonadati</taxon>
        <taxon>Pseudomonadota</taxon>
        <taxon>Gammaproteobacteria</taxon>
        <taxon>Pseudomonadales</taxon>
        <taxon>Pseudomonadaceae</taxon>
        <taxon>Pseudomonas</taxon>
    </lineage>
</organism>
<gene>
    <name evidence="1" type="ORF">EZZ81_11140</name>
</gene>
<dbReference type="RefSeq" id="WP_029243688.1">
    <property type="nucleotide sequence ID" value="NZ_CP036495.1"/>
</dbReference>
<proteinExistence type="predicted"/>
<evidence type="ECO:0000313" key="2">
    <source>
        <dbReference type="Proteomes" id="UP001163644"/>
    </source>
</evidence>
<dbReference type="Proteomes" id="UP001163644">
    <property type="component" value="Chromosome"/>
</dbReference>
<accession>A0AA46VXU7</accession>
<dbReference type="InterPro" id="IPR046685">
    <property type="entry name" value="DUF6555"/>
</dbReference>
<dbReference type="GeneID" id="47763868"/>
<dbReference type="EMBL" id="CP036495">
    <property type="protein sequence ID" value="UZA68745.1"/>
    <property type="molecule type" value="Genomic_DNA"/>
</dbReference>
<protein>
    <submittedName>
        <fullName evidence="1">Uncharacterized protein</fullName>
    </submittedName>
</protein>